<protein>
    <submittedName>
        <fullName evidence="1">Uncharacterized protein</fullName>
    </submittedName>
</protein>
<organism evidence="1">
    <name type="scientific">Candidatus Heimdallarchaeum endolithica</name>
    <dbReference type="NCBI Taxonomy" id="2876572"/>
    <lineage>
        <taxon>Archaea</taxon>
        <taxon>Promethearchaeati</taxon>
        <taxon>Candidatus Heimdallarchaeota</taxon>
        <taxon>Candidatus Heimdallarchaeia (ex Rinke et al. 2021) (nom. nud.)</taxon>
        <taxon>Candidatus Heimdallarchaeales</taxon>
        <taxon>Candidatus Heimdallarchaeaceae</taxon>
        <taxon>Candidatus Heimdallarchaeum</taxon>
    </lineage>
</organism>
<evidence type="ECO:0000313" key="1">
    <source>
        <dbReference type="EMBL" id="UJG43101.1"/>
    </source>
</evidence>
<sequence length="354" mass="42448">MNNLKLPQSRKQRQKAIEQILLQLVRKIKSENYRKLEKDQFFEKLKDYYETWPKNKAIRTRWGKIYDPLRFISEVEKERVNIDNLLLNLELPKKKKKQLMFLADVISDSYLLDNKELSDLDLILEKIKKQDNQSIATYVDENGEEYNSDRIIKELIELTNNARIYFLNQLRKLSYKKEKEWQMAKQLEYQLNKKGESYGIKTCIIDFARWAKNVYGVKIEIGTNVYLFDFEGTLEELKETLEKEIELIGQDIIECPFCKKSYQRQFIIDNPKCSCGTEFITESIFYMGERNVSFEIKDLWDEACQQTKLKKPKDWSHRHIDDYFENIYYLGKGTVGSRMWALKRPWVKKKKKAI</sequence>
<name>A0A9Y1BQI5_9ARCH</name>
<dbReference type="Proteomes" id="UP001200513">
    <property type="component" value="Chromosome"/>
</dbReference>
<accession>A0A9Y1BQI5</accession>
<dbReference type="EMBL" id="CP084167">
    <property type="protein sequence ID" value="UJG43101.1"/>
    <property type="molecule type" value="Genomic_DNA"/>
</dbReference>
<gene>
    <name evidence="1" type="ORF">K9W46_12090</name>
</gene>
<proteinExistence type="predicted"/>
<dbReference type="AlphaFoldDB" id="A0A9Y1BQI5"/>
<reference evidence="1" key="1">
    <citation type="journal article" date="2022" name="Nat. Microbiol.">
        <title>Unique mobile elements and scalable gene flow at the prokaryote-eukaryote boundary revealed by circularized Asgard archaea genomes.</title>
        <authorList>
            <person name="Wu F."/>
            <person name="Speth D.R."/>
            <person name="Philosof A."/>
            <person name="Cremiere A."/>
            <person name="Narayanan A."/>
            <person name="Barco R.A."/>
            <person name="Connon S.A."/>
            <person name="Amend J.P."/>
            <person name="Antoshechkin I.A."/>
            <person name="Orphan V.J."/>
        </authorList>
    </citation>
    <scope>NUCLEOTIDE SEQUENCE</scope>
    <source>
        <strain evidence="1">PR6</strain>
    </source>
</reference>